<dbReference type="InterPro" id="IPR050111">
    <property type="entry name" value="C-type_lectin/snaclec_domain"/>
</dbReference>
<comment type="caution">
    <text evidence="2">The sequence shown here is derived from an EMBL/GenBank/DDBJ whole genome shotgun (WGS) entry which is preliminary data.</text>
</comment>
<gene>
    <name evidence="2" type="ORF">EB796_024279</name>
</gene>
<evidence type="ECO:0000259" key="1">
    <source>
        <dbReference type="PROSITE" id="PS50041"/>
    </source>
</evidence>
<name>A0A7J7IV43_BUGNE</name>
<dbReference type="EMBL" id="VXIV02003400">
    <property type="protein sequence ID" value="KAF6017406.1"/>
    <property type="molecule type" value="Genomic_DNA"/>
</dbReference>
<keyword evidence="3" id="KW-1185">Reference proteome</keyword>
<dbReference type="SUPFAM" id="SSF49899">
    <property type="entry name" value="Concanavalin A-like lectins/glucanases"/>
    <property type="match status" value="1"/>
</dbReference>
<dbReference type="CDD" id="cd00037">
    <property type="entry name" value="CLECT"/>
    <property type="match status" value="1"/>
</dbReference>
<dbReference type="Pfam" id="PF00354">
    <property type="entry name" value="Pentaxin"/>
    <property type="match status" value="1"/>
</dbReference>
<dbReference type="InterPro" id="IPR013320">
    <property type="entry name" value="ConA-like_dom_sf"/>
</dbReference>
<dbReference type="InterPro" id="IPR001304">
    <property type="entry name" value="C-type_lectin-like"/>
</dbReference>
<dbReference type="Gene3D" id="2.60.120.200">
    <property type="match status" value="1"/>
</dbReference>
<dbReference type="InterPro" id="IPR001759">
    <property type="entry name" value="PTX_dom"/>
</dbReference>
<dbReference type="Pfam" id="PF00059">
    <property type="entry name" value="Lectin_C"/>
    <property type="match status" value="1"/>
</dbReference>
<protein>
    <recommendedName>
        <fullName evidence="1">C-type lectin domain-containing protein</fullName>
    </recommendedName>
</protein>
<dbReference type="OrthoDB" id="10255512at2759"/>
<dbReference type="Proteomes" id="UP000593567">
    <property type="component" value="Unassembled WGS sequence"/>
</dbReference>
<evidence type="ECO:0000313" key="3">
    <source>
        <dbReference type="Proteomes" id="UP000593567"/>
    </source>
</evidence>
<dbReference type="AlphaFoldDB" id="A0A7J7IV43"/>
<dbReference type="SMART" id="SM00034">
    <property type="entry name" value="CLECT"/>
    <property type="match status" value="1"/>
</dbReference>
<sequence length="614" mass="67586">MDASDPTSWLSYNGGYMLKGAESRGELVKTHLNNPPIATALRLYFPSYYNGYDIAGRFEVVGFPYSTLNNAHPTATTYTGHTYYISFNTMSYTEAQNFCSDTMVGGYLAVPDSQEEYDIILSLNLDPVHAWIGISDRVVEGAYRTPSGSSILFTKWASNHPVSSEAEDCVRVNTDGEWEVVDCSAEPYLALCEVDYPQPSPGAQSYMGCYLDVSTDESLFYPAKLSTTVEECTEACHESGHMFASFNLVGTSTVDTPFYFSESVDEAYVTLLPALDTLTELTICLYYLMDGTSQDKDRCLLGSDTTSFRLCKRGDNSDEYFYYNSQTGASHRFHQSAEGWVPVCLVSATDKVLIYVGDSSSNTEFAQTVSTTTLDSGSKIILGQGSTNDYVGDTDTSTERFYGSIRRVNVWDTALNNLNVTEYMNGQIFGNKVSSDDSANWLAQLEMSTNVRIQSIPPIIPSLDFSQVTVTASSEDNDAKATDFRITDERVNSGGSSGGGEFPTCTVFEVTADDYTVMLPYPVTTNDISLRIKSHDGKPCARFEFYGLPAPNGNVEVPADSQWYGGHAYVLDSTQTMTYFEAVDYCADALPDGYVTVPDTEDEATFIKKLVFIT</sequence>
<dbReference type="PANTHER" id="PTHR22803">
    <property type="entry name" value="MANNOSE, PHOSPHOLIPASE, LECTIN RECEPTOR RELATED"/>
    <property type="match status" value="1"/>
</dbReference>
<dbReference type="Gene3D" id="3.10.100.10">
    <property type="entry name" value="Mannose-Binding Protein A, subunit A"/>
    <property type="match status" value="1"/>
</dbReference>
<reference evidence="2" key="1">
    <citation type="submission" date="2020-06" db="EMBL/GenBank/DDBJ databases">
        <title>Draft genome of Bugula neritina, a colonial animal packing powerful symbionts and potential medicines.</title>
        <authorList>
            <person name="Rayko M."/>
        </authorList>
    </citation>
    <scope>NUCLEOTIDE SEQUENCE [LARGE SCALE GENOMIC DNA]</scope>
    <source>
        <strain evidence="2">Kwan_BN1</strain>
    </source>
</reference>
<accession>A0A7J7IV43</accession>
<dbReference type="PROSITE" id="PS50041">
    <property type="entry name" value="C_TYPE_LECTIN_2"/>
    <property type="match status" value="1"/>
</dbReference>
<feature type="domain" description="C-type lectin" evidence="1">
    <location>
        <begin position="78"/>
        <end position="184"/>
    </location>
</feature>
<organism evidence="2 3">
    <name type="scientific">Bugula neritina</name>
    <name type="common">Brown bryozoan</name>
    <name type="synonym">Sertularia neritina</name>
    <dbReference type="NCBI Taxonomy" id="10212"/>
    <lineage>
        <taxon>Eukaryota</taxon>
        <taxon>Metazoa</taxon>
        <taxon>Spiralia</taxon>
        <taxon>Lophotrochozoa</taxon>
        <taxon>Bryozoa</taxon>
        <taxon>Gymnolaemata</taxon>
        <taxon>Cheilostomatida</taxon>
        <taxon>Flustrina</taxon>
        <taxon>Buguloidea</taxon>
        <taxon>Bugulidae</taxon>
        <taxon>Bugula</taxon>
    </lineage>
</organism>
<dbReference type="SMART" id="SM00159">
    <property type="entry name" value="PTX"/>
    <property type="match status" value="1"/>
</dbReference>
<dbReference type="InterPro" id="IPR016187">
    <property type="entry name" value="CTDL_fold"/>
</dbReference>
<dbReference type="InterPro" id="IPR016186">
    <property type="entry name" value="C-type_lectin-like/link_sf"/>
</dbReference>
<proteinExistence type="predicted"/>
<evidence type="ECO:0000313" key="2">
    <source>
        <dbReference type="EMBL" id="KAF6017406.1"/>
    </source>
</evidence>
<dbReference type="SUPFAM" id="SSF56436">
    <property type="entry name" value="C-type lectin-like"/>
    <property type="match status" value="2"/>
</dbReference>